<comment type="subunit">
    <text evidence="7">Monomer.</text>
</comment>
<feature type="binding site" evidence="7">
    <location>
        <position position="124"/>
    </location>
    <ligand>
        <name>ATP</name>
        <dbReference type="ChEBI" id="CHEBI:30616"/>
    </ligand>
</feature>
<keyword evidence="7" id="KW-0460">Magnesium</keyword>
<keyword evidence="11" id="KW-1185">Reference proteome</keyword>
<keyword evidence="1 7" id="KW-0028">Amino-acid biosynthesis</keyword>
<dbReference type="EC" id="2.7.1.71" evidence="7"/>
<dbReference type="InterPro" id="IPR031322">
    <property type="entry name" value="Shikimate/glucono_kinase"/>
</dbReference>
<comment type="caution">
    <text evidence="10">The sequence shown here is derived from an EMBL/GenBank/DDBJ whole genome shotgun (WGS) entry which is preliminary data.</text>
</comment>
<evidence type="ECO:0000256" key="1">
    <source>
        <dbReference type="ARBA" id="ARBA00022605"/>
    </source>
</evidence>
<keyword evidence="6 7" id="KW-0057">Aromatic amino acid biosynthesis</keyword>
<evidence type="ECO:0000256" key="8">
    <source>
        <dbReference type="SAM" id="MobiDB-lite"/>
    </source>
</evidence>
<dbReference type="SMART" id="SM00382">
    <property type="entry name" value="AAA"/>
    <property type="match status" value="1"/>
</dbReference>
<feature type="domain" description="AAA+ ATPase" evidence="9">
    <location>
        <begin position="8"/>
        <end position="179"/>
    </location>
</feature>
<feature type="binding site" evidence="7">
    <location>
        <position position="23"/>
    </location>
    <ligand>
        <name>Mg(2+)</name>
        <dbReference type="ChEBI" id="CHEBI:18420"/>
    </ligand>
</feature>
<proteinExistence type="inferred from homology"/>
<evidence type="ECO:0000256" key="3">
    <source>
        <dbReference type="ARBA" id="ARBA00022741"/>
    </source>
</evidence>
<comment type="cofactor">
    <cofactor evidence="7">
        <name>Mg(2+)</name>
        <dbReference type="ChEBI" id="CHEBI:18420"/>
    </cofactor>
    <text evidence="7">Binds 1 Mg(2+) ion per subunit.</text>
</comment>
<protein>
    <recommendedName>
        <fullName evidence="7">Shikimate kinase</fullName>
        <shortName evidence="7">SK</shortName>
        <ecNumber evidence="7">2.7.1.71</ecNumber>
    </recommendedName>
</protein>
<dbReference type="CDD" id="cd00464">
    <property type="entry name" value="SK"/>
    <property type="match status" value="1"/>
</dbReference>
<keyword evidence="5 7" id="KW-0067">ATP-binding</keyword>
<comment type="pathway">
    <text evidence="7">Metabolic intermediate biosynthesis; chorismate biosynthesis; chorismate from D-erythrose 4-phosphate and phosphoenolpyruvate: step 5/7.</text>
</comment>
<keyword evidence="3 7" id="KW-0547">Nucleotide-binding</keyword>
<dbReference type="GO" id="GO:0016301">
    <property type="term" value="F:kinase activity"/>
    <property type="evidence" value="ECO:0007669"/>
    <property type="project" value="UniProtKB-KW"/>
</dbReference>
<accession>A0ABW4RZC4</accession>
<keyword evidence="4 7" id="KW-0418">Kinase</keyword>
<dbReference type="PANTHER" id="PTHR21087:SF16">
    <property type="entry name" value="SHIKIMATE KINASE 1, CHLOROPLASTIC"/>
    <property type="match status" value="1"/>
</dbReference>
<feature type="binding site" evidence="7">
    <location>
        <position position="41"/>
    </location>
    <ligand>
        <name>substrate</name>
    </ligand>
</feature>
<dbReference type="Proteomes" id="UP001597326">
    <property type="component" value="Unassembled WGS sequence"/>
</dbReference>
<comment type="caution">
    <text evidence="7">Lacks conserved residue(s) required for the propagation of feature annotation.</text>
</comment>
<dbReference type="RefSeq" id="WP_343875886.1">
    <property type="nucleotide sequence ID" value="NZ_BAAAIX010000034.1"/>
</dbReference>
<evidence type="ECO:0000313" key="10">
    <source>
        <dbReference type="EMBL" id="MFD1891470.1"/>
    </source>
</evidence>
<feature type="binding site" evidence="7">
    <location>
        <position position="86"/>
    </location>
    <ligand>
        <name>substrate</name>
    </ligand>
</feature>
<feature type="binding site" evidence="7">
    <location>
        <begin position="19"/>
        <end position="24"/>
    </location>
    <ligand>
        <name>ATP</name>
        <dbReference type="ChEBI" id="CHEBI:30616"/>
    </ligand>
</feature>
<evidence type="ECO:0000259" key="9">
    <source>
        <dbReference type="SMART" id="SM00382"/>
    </source>
</evidence>
<feature type="compositionally biased region" description="Acidic residues" evidence="8">
    <location>
        <begin position="176"/>
        <end position="193"/>
    </location>
</feature>
<feature type="binding site" evidence="7">
    <location>
        <position position="65"/>
    </location>
    <ligand>
        <name>substrate</name>
    </ligand>
</feature>
<reference evidence="11" key="1">
    <citation type="journal article" date="2019" name="Int. J. Syst. Evol. Microbiol.">
        <title>The Global Catalogue of Microorganisms (GCM) 10K type strain sequencing project: providing services to taxonomists for standard genome sequencing and annotation.</title>
        <authorList>
            <consortium name="The Broad Institute Genomics Platform"/>
            <consortium name="The Broad Institute Genome Sequencing Center for Infectious Disease"/>
            <person name="Wu L."/>
            <person name="Ma J."/>
        </authorList>
    </citation>
    <scope>NUCLEOTIDE SEQUENCE [LARGE SCALE GENOMIC DNA]</scope>
    <source>
        <strain evidence="11">CAIM 431</strain>
    </source>
</reference>
<keyword evidence="7" id="KW-0963">Cytoplasm</keyword>
<dbReference type="InterPro" id="IPR027417">
    <property type="entry name" value="P-loop_NTPase"/>
</dbReference>
<evidence type="ECO:0000256" key="6">
    <source>
        <dbReference type="ARBA" id="ARBA00023141"/>
    </source>
</evidence>
<dbReference type="PANTHER" id="PTHR21087">
    <property type="entry name" value="SHIKIMATE KINASE"/>
    <property type="match status" value="1"/>
</dbReference>
<evidence type="ECO:0000313" key="11">
    <source>
        <dbReference type="Proteomes" id="UP001597326"/>
    </source>
</evidence>
<keyword evidence="7" id="KW-0479">Metal-binding</keyword>
<dbReference type="EMBL" id="JBHUFZ010000033">
    <property type="protein sequence ID" value="MFD1891470.1"/>
    <property type="molecule type" value="Genomic_DNA"/>
</dbReference>
<feature type="region of interest" description="Disordered" evidence="8">
    <location>
        <begin position="174"/>
        <end position="193"/>
    </location>
</feature>
<dbReference type="Gene3D" id="3.40.50.300">
    <property type="entry name" value="P-loop containing nucleotide triphosphate hydrolases"/>
    <property type="match status" value="1"/>
</dbReference>
<organism evidence="10 11">
    <name type="scientific">Luteococcus peritonei</name>
    <dbReference type="NCBI Taxonomy" id="88874"/>
    <lineage>
        <taxon>Bacteria</taxon>
        <taxon>Bacillati</taxon>
        <taxon>Actinomycetota</taxon>
        <taxon>Actinomycetes</taxon>
        <taxon>Propionibacteriales</taxon>
        <taxon>Propionibacteriaceae</taxon>
        <taxon>Luteococcus</taxon>
    </lineage>
</organism>
<dbReference type="InterPro" id="IPR003593">
    <property type="entry name" value="AAA+_ATPase"/>
</dbReference>
<keyword evidence="2 7" id="KW-0808">Transferase</keyword>
<feature type="binding site" evidence="7">
    <location>
        <position position="143"/>
    </location>
    <ligand>
        <name>substrate</name>
    </ligand>
</feature>
<dbReference type="PRINTS" id="PR01100">
    <property type="entry name" value="SHIKIMTKNASE"/>
</dbReference>
<comment type="similarity">
    <text evidence="7">Belongs to the shikimate kinase family.</text>
</comment>
<evidence type="ECO:0000256" key="7">
    <source>
        <dbReference type="HAMAP-Rule" id="MF_00109"/>
    </source>
</evidence>
<gene>
    <name evidence="7" type="primary">aroK</name>
    <name evidence="10" type="ORF">ACFSCS_14950</name>
</gene>
<evidence type="ECO:0000256" key="5">
    <source>
        <dbReference type="ARBA" id="ARBA00022840"/>
    </source>
</evidence>
<sequence length="193" mass="20991">MAEPTPRLPETIVLVGAPGAGKSTIGARLARRLGMDFTDVDELIEQRAGKPIPEIFLMDGEPAFRELERETTLELVGRPGIVSLGGGAVMNPLIRQALAERTVVWLDVSAHHASRRVGLTGNSRPLLAGGNVHSTMVRLMNERLPLYREVSTHRIDTNGLKPAAVVRELLARLGVDDPEQPEPVQDDDQTGEQ</sequence>
<comment type="subcellular location">
    <subcellularLocation>
        <location evidence="7">Cytoplasm</location>
    </subcellularLocation>
</comment>
<name>A0ABW4RZC4_9ACTN</name>
<dbReference type="Pfam" id="PF01202">
    <property type="entry name" value="SKI"/>
    <property type="match status" value="1"/>
</dbReference>
<dbReference type="InterPro" id="IPR000623">
    <property type="entry name" value="Shikimate_kinase/TSH1"/>
</dbReference>
<dbReference type="SUPFAM" id="SSF52540">
    <property type="entry name" value="P-loop containing nucleoside triphosphate hydrolases"/>
    <property type="match status" value="1"/>
</dbReference>
<comment type="function">
    <text evidence="7">Catalyzes the specific phosphorylation of the 3-hydroxyl group of shikimic acid using ATP as a cosubstrate.</text>
</comment>
<comment type="catalytic activity">
    <reaction evidence="7">
        <text>shikimate + ATP = 3-phosphoshikimate + ADP + H(+)</text>
        <dbReference type="Rhea" id="RHEA:13121"/>
        <dbReference type="ChEBI" id="CHEBI:15378"/>
        <dbReference type="ChEBI" id="CHEBI:30616"/>
        <dbReference type="ChEBI" id="CHEBI:36208"/>
        <dbReference type="ChEBI" id="CHEBI:145989"/>
        <dbReference type="ChEBI" id="CHEBI:456216"/>
        <dbReference type="EC" id="2.7.1.71"/>
    </reaction>
</comment>
<dbReference type="HAMAP" id="MF_00109">
    <property type="entry name" value="Shikimate_kinase"/>
    <property type="match status" value="1"/>
</dbReference>
<evidence type="ECO:0000256" key="2">
    <source>
        <dbReference type="ARBA" id="ARBA00022679"/>
    </source>
</evidence>
<evidence type="ECO:0000256" key="4">
    <source>
        <dbReference type="ARBA" id="ARBA00022777"/>
    </source>
</evidence>